<sequence>MELVRAASGLFPDVLLAVEQLRETNSNRETRTFARRVANEKIIYDQFARRLALLSPLPSVSQGLMVDVEEKIGPDGVQELRRDLELMNDFLRGLKADLFNASRGTF</sequence>
<name>A0A9P8Y3Y2_9PEZI</name>
<accession>A0A9P8Y3Y2</accession>
<protein>
    <submittedName>
        <fullName evidence="1">Uncharacterized protein</fullName>
    </submittedName>
</protein>
<dbReference type="EMBL" id="JAGTJQ010000007">
    <property type="protein sequence ID" value="KAH7028079.1"/>
    <property type="molecule type" value="Genomic_DNA"/>
</dbReference>
<dbReference type="GeneID" id="70178007"/>
<keyword evidence="2" id="KW-1185">Reference proteome</keyword>
<dbReference type="AlphaFoldDB" id="A0A9P8Y3Y2"/>
<dbReference type="Proteomes" id="UP000756346">
    <property type="component" value="Unassembled WGS sequence"/>
</dbReference>
<comment type="caution">
    <text evidence="1">The sequence shown here is derived from an EMBL/GenBank/DDBJ whole genome shotgun (WGS) entry which is preliminary data.</text>
</comment>
<reference evidence="1" key="1">
    <citation type="journal article" date="2021" name="Nat. Commun.">
        <title>Genetic determinants of endophytism in the Arabidopsis root mycobiome.</title>
        <authorList>
            <person name="Mesny F."/>
            <person name="Miyauchi S."/>
            <person name="Thiergart T."/>
            <person name="Pickel B."/>
            <person name="Atanasova L."/>
            <person name="Karlsson M."/>
            <person name="Huettel B."/>
            <person name="Barry K.W."/>
            <person name="Haridas S."/>
            <person name="Chen C."/>
            <person name="Bauer D."/>
            <person name="Andreopoulos W."/>
            <person name="Pangilinan J."/>
            <person name="LaButti K."/>
            <person name="Riley R."/>
            <person name="Lipzen A."/>
            <person name="Clum A."/>
            <person name="Drula E."/>
            <person name="Henrissat B."/>
            <person name="Kohler A."/>
            <person name="Grigoriev I.V."/>
            <person name="Martin F.M."/>
            <person name="Hacquard S."/>
        </authorList>
    </citation>
    <scope>NUCLEOTIDE SEQUENCE</scope>
    <source>
        <strain evidence="1">MPI-CAGE-CH-0230</strain>
    </source>
</reference>
<proteinExistence type="predicted"/>
<evidence type="ECO:0000313" key="1">
    <source>
        <dbReference type="EMBL" id="KAH7028079.1"/>
    </source>
</evidence>
<evidence type="ECO:0000313" key="2">
    <source>
        <dbReference type="Proteomes" id="UP000756346"/>
    </source>
</evidence>
<dbReference type="RefSeq" id="XP_046010878.1">
    <property type="nucleotide sequence ID" value="XM_046148461.1"/>
</dbReference>
<organism evidence="1 2">
    <name type="scientific">Microdochium trichocladiopsis</name>
    <dbReference type="NCBI Taxonomy" id="1682393"/>
    <lineage>
        <taxon>Eukaryota</taxon>
        <taxon>Fungi</taxon>
        <taxon>Dikarya</taxon>
        <taxon>Ascomycota</taxon>
        <taxon>Pezizomycotina</taxon>
        <taxon>Sordariomycetes</taxon>
        <taxon>Xylariomycetidae</taxon>
        <taxon>Xylariales</taxon>
        <taxon>Microdochiaceae</taxon>
        <taxon>Microdochium</taxon>
    </lineage>
</organism>
<gene>
    <name evidence="1" type="ORF">B0I36DRAFT_146948</name>
</gene>
<dbReference type="OrthoDB" id="3565018at2759"/>